<dbReference type="AlphaFoldDB" id="A0A507FLP8"/>
<keyword evidence="16" id="KW-0325">Glycoprotein</keyword>
<evidence type="ECO:0000256" key="9">
    <source>
        <dbReference type="ARBA" id="ARBA00022801"/>
    </source>
</evidence>
<organism evidence="22 23">
    <name type="scientific">Chytriomyces confervae</name>
    <dbReference type="NCBI Taxonomy" id="246404"/>
    <lineage>
        <taxon>Eukaryota</taxon>
        <taxon>Fungi</taxon>
        <taxon>Fungi incertae sedis</taxon>
        <taxon>Chytridiomycota</taxon>
        <taxon>Chytridiomycota incertae sedis</taxon>
        <taxon>Chytridiomycetes</taxon>
        <taxon>Chytridiales</taxon>
        <taxon>Chytriomycetaceae</taxon>
        <taxon>Chytriomyces</taxon>
    </lineage>
</organism>
<evidence type="ECO:0000256" key="19">
    <source>
        <dbReference type="SAM" id="MobiDB-lite"/>
    </source>
</evidence>
<evidence type="ECO:0000256" key="10">
    <source>
        <dbReference type="ARBA" id="ARBA00022963"/>
    </source>
</evidence>
<evidence type="ECO:0000313" key="22">
    <source>
        <dbReference type="EMBL" id="TPX77244.1"/>
    </source>
</evidence>
<dbReference type="GO" id="GO:0034727">
    <property type="term" value="P:piecemeal microautophagy of the nucleus"/>
    <property type="evidence" value="ECO:0007669"/>
    <property type="project" value="TreeGrafter"/>
</dbReference>
<evidence type="ECO:0000256" key="13">
    <source>
        <dbReference type="ARBA" id="ARBA00023006"/>
    </source>
</evidence>
<comment type="similarity">
    <text evidence="4">Belongs to the AB hydrolase superfamily. Lipase family.</text>
</comment>
<dbReference type="OrthoDB" id="58570at2759"/>
<dbReference type="STRING" id="246404.A0A507FLP8"/>
<evidence type="ECO:0000256" key="5">
    <source>
        <dbReference type="ARBA" id="ARBA00011137"/>
    </source>
</evidence>
<dbReference type="InterPro" id="IPR029058">
    <property type="entry name" value="AB_hydrolase_fold"/>
</dbReference>
<evidence type="ECO:0000256" key="14">
    <source>
        <dbReference type="ARBA" id="ARBA00023098"/>
    </source>
</evidence>
<dbReference type="Pfam" id="PF01764">
    <property type="entry name" value="Lipase_3"/>
    <property type="match status" value="1"/>
</dbReference>
<evidence type="ECO:0000256" key="17">
    <source>
        <dbReference type="ARBA" id="ARBA00024663"/>
    </source>
</evidence>
<keyword evidence="12" id="KW-1133">Transmembrane helix</keyword>
<dbReference type="PANTHER" id="PTHR47175">
    <property type="entry name" value="LIPASE ATG15-RELATED"/>
    <property type="match status" value="1"/>
</dbReference>
<keyword evidence="23" id="KW-1185">Reference proteome</keyword>
<feature type="compositionally biased region" description="Basic and acidic residues" evidence="19">
    <location>
        <begin position="76"/>
        <end position="85"/>
    </location>
</feature>
<dbReference type="EMBL" id="QEAP01000025">
    <property type="protein sequence ID" value="TPX77244.1"/>
    <property type="molecule type" value="Genomic_DNA"/>
</dbReference>
<evidence type="ECO:0000256" key="1">
    <source>
        <dbReference type="ARBA" id="ARBA00001024"/>
    </source>
</evidence>
<evidence type="ECO:0000313" key="23">
    <source>
        <dbReference type="Proteomes" id="UP000320333"/>
    </source>
</evidence>
<comment type="subcellular location">
    <subcellularLocation>
        <location evidence="3">Endosome</location>
        <location evidence="3">Multivesicular body membrane</location>
        <topology evidence="3">Single-pass type II membrane protein</topology>
    </subcellularLocation>
    <subcellularLocation>
        <location evidence="2">Prevacuolar compartment membrane</location>
        <topology evidence="2">Single-pass type II membrane protein</topology>
    </subcellularLocation>
</comment>
<dbReference type="GO" id="GO:0004806">
    <property type="term" value="F:triacylglycerol lipase activity"/>
    <property type="evidence" value="ECO:0007669"/>
    <property type="project" value="UniProtKB-EC"/>
</dbReference>
<gene>
    <name evidence="22" type="ORF">CcCBS67573_g01490</name>
</gene>
<evidence type="ECO:0000256" key="7">
    <source>
        <dbReference type="ARBA" id="ARBA00022692"/>
    </source>
</evidence>
<comment type="subunit">
    <text evidence="5">Binds to both phosphatidylinositol (PI) and phosphatidylinositol 3,5-bisphosphate (PIP2).</text>
</comment>
<evidence type="ECO:0000256" key="15">
    <source>
        <dbReference type="ARBA" id="ARBA00023136"/>
    </source>
</evidence>
<evidence type="ECO:0000256" key="16">
    <source>
        <dbReference type="ARBA" id="ARBA00023180"/>
    </source>
</evidence>
<name>A0A507FLP8_9FUNG</name>
<keyword evidence="10" id="KW-0442">Lipid degradation</keyword>
<keyword evidence="13" id="KW-0072">Autophagy</keyword>
<comment type="catalytic activity">
    <reaction evidence="1">
        <text>a triacylglycerol + H2O = a diacylglycerol + a fatty acid + H(+)</text>
        <dbReference type="Rhea" id="RHEA:12044"/>
        <dbReference type="ChEBI" id="CHEBI:15377"/>
        <dbReference type="ChEBI" id="CHEBI:15378"/>
        <dbReference type="ChEBI" id="CHEBI:17855"/>
        <dbReference type="ChEBI" id="CHEBI:18035"/>
        <dbReference type="ChEBI" id="CHEBI:28868"/>
        <dbReference type="EC" id="3.1.1.3"/>
    </reaction>
</comment>
<feature type="region of interest" description="Disordered" evidence="19">
    <location>
        <begin position="63"/>
        <end position="85"/>
    </location>
</feature>
<dbReference type="GO" id="GO:0006660">
    <property type="term" value="P:phosphatidylserine catabolic process"/>
    <property type="evidence" value="ECO:0007669"/>
    <property type="project" value="TreeGrafter"/>
</dbReference>
<evidence type="ECO:0000259" key="21">
    <source>
        <dbReference type="Pfam" id="PF01764"/>
    </source>
</evidence>
<keyword evidence="8" id="KW-0967">Endosome</keyword>
<dbReference type="GO" id="GO:0004620">
    <property type="term" value="F:phospholipase activity"/>
    <property type="evidence" value="ECO:0007669"/>
    <property type="project" value="TreeGrafter"/>
</dbReference>
<comment type="caution">
    <text evidence="22">The sequence shown here is derived from an EMBL/GenBank/DDBJ whole genome shotgun (WGS) entry which is preliminary data.</text>
</comment>
<evidence type="ECO:0000256" key="3">
    <source>
        <dbReference type="ARBA" id="ARBA00004343"/>
    </source>
</evidence>
<accession>A0A507FLP8</accession>
<keyword evidence="9" id="KW-0378">Hydrolase</keyword>
<evidence type="ECO:0000256" key="8">
    <source>
        <dbReference type="ARBA" id="ARBA00022753"/>
    </source>
</evidence>
<feature type="chain" id="PRO_5021408691" description="triacylglycerol lipase" evidence="20">
    <location>
        <begin position="22"/>
        <end position="573"/>
    </location>
</feature>
<proteinExistence type="inferred from homology"/>
<feature type="signal peptide" evidence="20">
    <location>
        <begin position="1"/>
        <end position="21"/>
    </location>
</feature>
<dbReference type="EC" id="3.1.1.3" evidence="6"/>
<keyword evidence="14" id="KW-0443">Lipid metabolism</keyword>
<dbReference type="GO" id="GO:0034496">
    <property type="term" value="P:multivesicular body membrane disassembly"/>
    <property type="evidence" value="ECO:0007669"/>
    <property type="project" value="TreeGrafter"/>
</dbReference>
<reference evidence="22 23" key="1">
    <citation type="journal article" date="2019" name="Sci. Rep.">
        <title>Comparative genomics of chytrid fungi reveal insights into the obligate biotrophic and pathogenic lifestyle of Synchytrium endobioticum.</title>
        <authorList>
            <person name="van de Vossenberg B.T.L.H."/>
            <person name="Warris S."/>
            <person name="Nguyen H.D.T."/>
            <person name="van Gent-Pelzer M.P.E."/>
            <person name="Joly D.L."/>
            <person name="van de Geest H.C."/>
            <person name="Bonants P.J.M."/>
            <person name="Smith D.S."/>
            <person name="Levesque C.A."/>
            <person name="van der Lee T.A.J."/>
        </authorList>
    </citation>
    <scope>NUCLEOTIDE SEQUENCE [LARGE SCALE GENOMIC DNA]</scope>
    <source>
        <strain evidence="22 23">CBS 675.73</strain>
    </source>
</reference>
<dbReference type="SUPFAM" id="SSF53474">
    <property type="entry name" value="alpha/beta-Hydrolases"/>
    <property type="match status" value="1"/>
</dbReference>
<dbReference type="GO" id="GO:0046461">
    <property type="term" value="P:neutral lipid catabolic process"/>
    <property type="evidence" value="ECO:0007669"/>
    <property type="project" value="TreeGrafter"/>
</dbReference>
<sequence length="573" mass="61864">MKDRRWLCLLLAIVQTAQIHAAASVGGGEPQKYRMVDAGKRQSLEANAVMGLRLDLVLEAGFGDSKTPHAGPENSKATRRDGSLASLEKEAQAKLGKGILAAWMDSANEEHTFKPHPNPLSQQHAHSVIPSPVLLRVASPETLLSQRDSHPLHSVSVKRGSIPQWSAASKRSVLKKRRDGFAVGSDGYVNIFHKDALLPNASDVATVLALAQMTSNSYTEPGNPAWVDIPPYNLSDRFGWSSDGIRGYVFTDDARDLIVIALKGTSLTVPIVGGGPTAPRDKFNDNMMFSCCCGKVSSSWQPVCECADSGTSTCDMSCLYSATSFSNSYYNLANTIYMAVRLWYPSSKSIWLTGHSLGGALASLVGLTHDLPVFAFEAPGDFMFATRIGLIPDLPPAAPTAAHSNGKTKQKKLAQVDNQLKLQSDDTSFGPGTENDADGSDLISAASASTDIPAHAQDGRNATIYSPVHGNVISDYTSYLETLEIYHIGNWKDPIYMGECLSSGSLCWIAGYALESKCHSGRECVYEGFGPDKDMRYHSIDKVIEVFIGAQDTVPECRVKTGCDECGGWTWKV</sequence>
<dbReference type="Gene3D" id="3.40.50.1820">
    <property type="entry name" value="alpha/beta hydrolase"/>
    <property type="match status" value="1"/>
</dbReference>
<keyword evidence="15" id="KW-0472">Membrane</keyword>
<comment type="function">
    <text evidence="17">Lipase which is essential for lysis of subvacuolar cytoplasm to vacuole targeted bodies and intravacuolar autophagic bodies. Involved in the lysis of intravacuolar multivesicular body (MVB) vesicles. The intravacuolar membrane disintegration by ATG15 is critical to life span extension.</text>
</comment>
<protein>
    <recommendedName>
        <fullName evidence="6">triacylglycerol lipase</fullName>
        <ecNumber evidence="6">3.1.1.3</ecNumber>
    </recommendedName>
    <alternativeName>
        <fullName evidence="18">Autophagy-related protein 15</fullName>
    </alternativeName>
</protein>
<dbReference type="GO" id="GO:0005775">
    <property type="term" value="C:vacuolar lumen"/>
    <property type="evidence" value="ECO:0007669"/>
    <property type="project" value="TreeGrafter"/>
</dbReference>
<evidence type="ECO:0000256" key="2">
    <source>
        <dbReference type="ARBA" id="ARBA00004270"/>
    </source>
</evidence>
<dbReference type="InterPro" id="IPR050805">
    <property type="entry name" value="ATG15_Lipase"/>
</dbReference>
<keyword evidence="7" id="KW-0812">Transmembrane</keyword>
<keyword evidence="20" id="KW-0732">Signal</keyword>
<evidence type="ECO:0000256" key="20">
    <source>
        <dbReference type="SAM" id="SignalP"/>
    </source>
</evidence>
<dbReference type="GO" id="GO:0032585">
    <property type="term" value="C:multivesicular body membrane"/>
    <property type="evidence" value="ECO:0007669"/>
    <property type="project" value="UniProtKB-SubCell"/>
</dbReference>
<evidence type="ECO:0000256" key="11">
    <source>
        <dbReference type="ARBA" id="ARBA00022968"/>
    </source>
</evidence>
<evidence type="ECO:0000256" key="6">
    <source>
        <dbReference type="ARBA" id="ARBA00013279"/>
    </source>
</evidence>
<evidence type="ECO:0000256" key="4">
    <source>
        <dbReference type="ARBA" id="ARBA00010701"/>
    </source>
</evidence>
<dbReference type="PANTHER" id="PTHR47175:SF2">
    <property type="entry name" value="LIPASE ATG15-RELATED"/>
    <property type="match status" value="1"/>
</dbReference>
<feature type="domain" description="Fungal lipase-type" evidence="21">
    <location>
        <begin position="324"/>
        <end position="367"/>
    </location>
</feature>
<keyword evidence="11" id="KW-0735">Signal-anchor</keyword>
<evidence type="ECO:0000256" key="18">
    <source>
        <dbReference type="ARBA" id="ARBA00029828"/>
    </source>
</evidence>
<dbReference type="InterPro" id="IPR002921">
    <property type="entry name" value="Fungal_lipase-type"/>
</dbReference>
<dbReference type="Proteomes" id="UP000320333">
    <property type="component" value="Unassembled WGS sequence"/>
</dbReference>
<evidence type="ECO:0000256" key="12">
    <source>
        <dbReference type="ARBA" id="ARBA00022989"/>
    </source>
</evidence>